<dbReference type="PANTHER" id="PTHR42895:SF2">
    <property type="entry name" value="IRON-SULFUR CLUSTER PROTEIN"/>
    <property type="match status" value="1"/>
</dbReference>
<reference evidence="2 3" key="1">
    <citation type="submission" date="2018-10" db="EMBL/GenBank/DDBJ databases">
        <title>Co-occurring genomic capacity for anaerobic methane metabolism and dissimilatory sulfite reduction discovered in the Korarchaeota.</title>
        <authorList>
            <person name="Mckay L.J."/>
            <person name="Dlakic M."/>
            <person name="Fields M.W."/>
            <person name="Delmont T.O."/>
            <person name="Eren A.M."/>
            <person name="Jay Z.J."/>
            <person name="Klingelsmith K.B."/>
            <person name="Rusch D.B."/>
            <person name="Inskeep W.P."/>
        </authorList>
    </citation>
    <scope>NUCLEOTIDE SEQUENCE [LARGE SCALE GENOMIC DNA]</scope>
    <source>
        <strain evidence="2 3">WS</strain>
    </source>
</reference>
<comment type="caution">
    <text evidence="2">The sequence shown here is derived from an EMBL/GenBank/DDBJ whole genome shotgun (WGS) entry which is preliminary data.</text>
</comment>
<accession>A0A429G6Q1</accession>
<feature type="domain" description="2Fe-2S ferredoxin-type" evidence="1">
    <location>
        <begin position="13"/>
        <end position="101"/>
    </location>
</feature>
<dbReference type="CDD" id="cd00207">
    <property type="entry name" value="fer2"/>
    <property type="match status" value="1"/>
</dbReference>
<gene>
    <name evidence="2" type="ORF">D9Q81_02520</name>
</gene>
<dbReference type="Gene3D" id="3.10.20.30">
    <property type="match status" value="1"/>
</dbReference>
<organism evidence="2 3">
    <name type="scientific">Candidatus Korarchaeum cryptofilum</name>
    <dbReference type="NCBI Taxonomy" id="498846"/>
    <lineage>
        <taxon>Archaea</taxon>
        <taxon>Thermoproteota</taxon>
        <taxon>Candidatus Korarchaeia</taxon>
        <taxon>Candidatus Korarchaeales</taxon>
        <taxon>Candidatus Korarchaeaceae</taxon>
        <taxon>Candidatus Korarchaeum</taxon>
    </lineage>
</organism>
<dbReference type="Gene3D" id="3.30.420.480">
    <property type="entry name" value="Domain of unknown function (DUF4445)"/>
    <property type="match status" value="1"/>
</dbReference>
<evidence type="ECO:0000313" key="2">
    <source>
        <dbReference type="EMBL" id="RSN69497.1"/>
    </source>
</evidence>
<evidence type="ECO:0000313" key="3">
    <source>
        <dbReference type="Proteomes" id="UP000278149"/>
    </source>
</evidence>
<dbReference type="Proteomes" id="UP000278149">
    <property type="component" value="Unassembled WGS sequence"/>
</dbReference>
<proteinExistence type="predicted"/>
<dbReference type="Pfam" id="PF14574">
    <property type="entry name" value="RACo_C_ter"/>
    <property type="match status" value="1"/>
</dbReference>
<dbReference type="AlphaFoldDB" id="A0A429G6Q1"/>
<dbReference type="InterPro" id="IPR042259">
    <property type="entry name" value="Raco-like_middle_sf"/>
</dbReference>
<dbReference type="InterPro" id="IPR001041">
    <property type="entry name" value="2Fe-2S_ferredoxin-type"/>
</dbReference>
<dbReference type="Pfam" id="PF00111">
    <property type="entry name" value="Fer2"/>
    <property type="match status" value="1"/>
</dbReference>
<name>A0A429G6Q1_9CREN</name>
<dbReference type="InterPro" id="IPR027980">
    <property type="entry name" value="RACo_C"/>
</dbReference>
<dbReference type="PROSITE" id="PS51085">
    <property type="entry name" value="2FE2S_FER_2"/>
    <property type="match status" value="1"/>
</dbReference>
<dbReference type="InterPro" id="IPR041414">
    <property type="entry name" value="Raco-like_middle"/>
</dbReference>
<dbReference type="GO" id="GO:0051536">
    <property type="term" value="F:iron-sulfur cluster binding"/>
    <property type="evidence" value="ECO:0007669"/>
    <property type="project" value="InterPro"/>
</dbReference>
<dbReference type="InterPro" id="IPR036010">
    <property type="entry name" value="2Fe-2S_ferredoxin-like_sf"/>
</dbReference>
<evidence type="ECO:0000259" key="1">
    <source>
        <dbReference type="PROSITE" id="PS51085"/>
    </source>
</evidence>
<dbReference type="InterPro" id="IPR012675">
    <property type="entry name" value="Beta-grasp_dom_sf"/>
</dbReference>
<dbReference type="Pfam" id="PF17651">
    <property type="entry name" value="Raco_middle"/>
    <property type="match status" value="1"/>
</dbReference>
<protein>
    <submittedName>
        <fullName evidence="2">DUF4445 domain-containing protein</fullName>
    </submittedName>
</protein>
<dbReference type="InterPro" id="IPR052911">
    <property type="entry name" value="Corrinoid_activation_enz"/>
</dbReference>
<dbReference type="SUPFAM" id="SSF54292">
    <property type="entry name" value="2Fe-2S ferredoxin-like"/>
    <property type="match status" value="1"/>
</dbReference>
<dbReference type="PANTHER" id="PTHR42895">
    <property type="entry name" value="IRON-SULFUR CLUSTER-BINDING PROTEIN-RELATED"/>
    <property type="match status" value="1"/>
</dbReference>
<dbReference type="EMBL" id="RCOR01000018">
    <property type="protein sequence ID" value="RSN69497.1"/>
    <property type="molecule type" value="Genomic_DNA"/>
</dbReference>
<sequence length="511" mass="55115">MFKRSSYCKCCRMRIKVLPSNVDLEVERGEIIGEVLSRELGFPLPCGGAGFCGGCAVRIIEGEVSEPRIEEALSGALERGMRLACMTRVLSDVVVEIPEIVPTASVSGIMPKLELDTLHLPNARGLGLAVDLGTTNIVGSLIELSSGKVIAESFVRNPQIAKGGDLITRIERAMRGEDMGPLAVEGIESLISKLTGDRERISSLIIVANSVMQALLLGLDIRSLSSAPFDPPLKDWLIVPALEIGIELPEAIAIIPPAIGGFAGSDALADVVTTRLLGIGIPYLLIDLGTNSEVVLDTGDSVLVATAPAGSAFEMNAGGVGGIEEAVSEVRFEDGRWKLKYLRRPLGLTGSGLISAVAEMLRIGFIDESGRMRREFKGSVSLLEDPRIEITQRDIREVQKGVSAIYSAWRILIDEASIEPERVVIAGTFGSNLKYEDALRIGLIPPVPEGNFISIGNSALTGAKSMMMSRRAYELAKGILRIARHIDLTGKQNFPDIFIEGLMLRERRLRY</sequence>